<dbReference type="InterPro" id="IPR011009">
    <property type="entry name" value="Kinase-like_dom_sf"/>
</dbReference>
<dbReference type="AlphaFoldDB" id="A0A8S0ZVL8"/>
<dbReference type="OrthoDB" id="747253at2759"/>
<dbReference type="PANTHER" id="PTHR22603:SF66">
    <property type="entry name" value="ETHANOLAMINE KINASE"/>
    <property type="match status" value="1"/>
</dbReference>
<comment type="similarity">
    <text evidence="4">Belongs to the choline/ethanolamine kinase family.</text>
</comment>
<sequence length="354" mass="41642">MSCMCSLAKELFVPVKIDENDLNTGVLTLLQTLRPNWPKDTIQLKLLTDGITNKLISCQYTECKQEKDIVLVRVYGNKTDLFIDRTAEIRNIRTLNVLGMAPKLYGVFENGLAYEYYPGRTLDVTTVSDENIWPLVARQLAKMHKVELEKDIPKEPFVWAKIEQFLTLLPEPFSTETKQTRFSNSFKSVTKLRLEYERLKSYLSKTNSPLVFAHNDLLLGNIIYDKDEDKIHFIDYEYASYSYQAYDIANHFNEFVGLTIEDIDYNRYPSKEFQLRWLNVYLNEYLDNNKATDEEVSAVYLDVQRLSLLSHFLWGIWSLVQYEHSSIDFDFARYAEIRLNKYFEFRDAIFNELS</sequence>
<organism evidence="6 7">
    <name type="scientific">Arctia plantaginis</name>
    <name type="common">Wood tiger moth</name>
    <name type="synonym">Phalaena plantaginis</name>
    <dbReference type="NCBI Taxonomy" id="874455"/>
    <lineage>
        <taxon>Eukaryota</taxon>
        <taxon>Metazoa</taxon>
        <taxon>Ecdysozoa</taxon>
        <taxon>Arthropoda</taxon>
        <taxon>Hexapoda</taxon>
        <taxon>Insecta</taxon>
        <taxon>Pterygota</taxon>
        <taxon>Neoptera</taxon>
        <taxon>Endopterygota</taxon>
        <taxon>Lepidoptera</taxon>
        <taxon>Glossata</taxon>
        <taxon>Ditrysia</taxon>
        <taxon>Noctuoidea</taxon>
        <taxon>Erebidae</taxon>
        <taxon>Arctiinae</taxon>
        <taxon>Arctia</taxon>
    </lineage>
</organism>
<dbReference type="SUPFAM" id="SSF56112">
    <property type="entry name" value="Protein kinase-like (PK-like)"/>
    <property type="match status" value="1"/>
</dbReference>
<comment type="caution">
    <text evidence="6">The sequence shown here is derived from an EMBL/GenBank/DDBJ whole genome shotgun (WGS) entry which is preliminary data.</text>
</comment>
<dbReference type="Proteomes" id="UP000494256">
    <property type="component" value="Unassembled WGS sequence"/>
</dbReference>
<protein>
    <recommendedName>
        <fullName evidence="5">ethanolamine kinase</fullName>
        <ecNumber evidence="5">2.7.1.82</ecNumber>
    </recommendedName>
</protein>
<dbReference type="GO" id="GO:0004305">
    <property type="term" value="F:ethanolamine kinase activity"/>
    <property type="evidence" value="ECO:0007669"/>
    <property type="project" value="UniProtKB-EC"/>
</dbReference>
<evidence type="ECO:0000256" key="4">
    <source>
        <dbReference type="ARBA" id="ARBA00038211"/>
    </source>
</evidence>
<proteinExistence type="inferred from homology"/>
<dbReference type="Pfam" id="PF01633">
    <property type="entry name" value="Choline_kinase"/>
    <property type="match status" value="1"/>
</dbReference>
<keyword evidence="1" id="KW-0444">Lipid biosynthesis</keyword>
<evidence type="ECO:0000256" key="1">
    <source>
        <dbReference type="ARBA" id="ARBA00023209"/>
    </source>
</evidence>
<dbReference type="EC" id="2.7.1.82" evidence="5"/>
<dbReference type="GO" id="GO:0005737">
    <property type="term" value="C:cytoplasm"/>
    <property type="evidence" value="ECO:0007669"/>
    <property type="project" value="TreeGrafter"/>
</dbReference>
<dbReference type="CDD" id="cd05157">
    <property type="entry name" value="ETNK_euk"/>
    <property type="match status" value="1"/>
</dbReference>
<evidence type="ECO:0000256" key="5">
    <source>
        <dbReference type="ARBA" id="ARBA00038874"/>
    </source>
</evidence>
<evidence type="ECO:0000256" key="2">
    <source>
        <dbReference type="ARBA" id="ARBA00023264"/>
    </source>
</evidence>
<reference evidence="6 7" key="1">
    <citation type="submission" date="2020-04" db="EMBL/GenBank/DDBJ databases">
        <authorList>
            <person name="Wallbank WR R."/>
            <person name="Pardo Diaz C."/>
            <person name="Kozak K."/>
            <person name="Martin S."/>
            <person name="Jiggins C."/>
            <person name="Moest M."/>
            <person name="Warren A I."/>
            <person name="Byers J.R.P. K."/>
            <person name="Montejo-Kovacevich G."/>
            <person name="Yen C E."/>
        </authorList>
    </citation>
    <scope>NUCLEOTIDE SEQUENCE [LARGE SCALE GENOMIC DNA]</scope>
</reference>
<dbReference type="Gene3D" id="3.90.1200.10">
    <property type="match status" value="1"/>
</dbReference>
<keyword evidence="2" id="KW-1208">Phospholipid metabolism</keyword>
<keyword evidence="1" id="KW-0443">Lipid metabolism</keyword>
<evidence type="ECO:0000256" key="3">
    <source>
        <dbReference type="ARBA" id="ARBA00037883"/>
    </source>
</evidence>
<comment type="pathway">
    <text evidence="3">Phospholipid metabolism; phosphatidylethanolamine biosynthesis; phosphatidylethanolamine from ethanolamine: step 1/3.</text>
</comment>
<evidence type="ECO:0000313" key="7">
    <source>
        <dbReference type="Proteomes" id="UP000494256"/>
    </source>
</evidence>
<dbReference type="PANTHER" id="PTHR22603">
    <property type="entry name" value="CHOLINE/ETHANOALAMINE KINASE"/>
    <property type="match status" value="1"/>
</dbReference>
<dbReference type="EMBL" id="CADEBD010000300">
    <property type="protein sequence ID" value="CAB3236265.1"/>
    <property type="molecule type" value="Genomic_DNA"/>
</dbReference>
<keyword evidence="1" id="KW-0594">Phospholipid biosynthesis</keyword>
<accession>A0A8S0ZVL8</accession>
<name>A0A8S0ZVL8_ARCPL</name>
<evidence type="ECO:0000313" key="6">
    <source>
        <dbReference type="EMBL" id="CAB3236265.1"/>
    </source>
</evidence>
<gene>
    <name evidence="6" type="ORF">APLA_LOCUS7348</name>
</gene>
<dbReference type="GO" id="GO:0006646">
    <property type="term" value="P:phosphatidylethanolamine biosynthetic process"/>
    <property type="evidence" value="ECO:0007669"/>
    <property type="project" value="TreeGrafter"/>
</dbReference>
<dbReference type="Gene3D" id="3.30.200.20">
    <property type="entry name" value="Phosphorylase Kinase, domain 1"/>
    <property type="match status" value="1"/>
</dbReference>